<protein>
    <recommendedName>
        <fullName evidence="7">Chromo domain-containing protein</fullName>
    </recommendedName>
</protein>
<dbReference type="Gene3D" id="2.40.50.40">
    <property type="match status" value="1"/>
</dbReference>
<organism evidence="5 6">
    <name type="scientific">Agaricus bisporus var. burnettii</name>
    <dbReference type="NCBI Taxonomy" id="192524"/>
    <lineage>
        <taxon>Eukaryota</taxon>
        <taxon>Fungi</taxon>
        <taxon>Dikarya</taxon>
        <taxon>Basidiomycota</taxon>
        <taxon>Agaricomycotina</taxon>
        <taxon>Agaricomycetes</taxon>
        <taxon>Agaricomycetidae</taxon>
        <taxon>Agaricales</taxon>
        <taxon>Agaricineae</taxon>
        <taxon>Agaricaceae</taxon>
        <taxon>Agaricus</taxon>
    </lineage>
</organism>
<dbReference type="Pfam" id="PF00385">
    <property type="entry name" value="Chromo"/>
    <property type="match status" value="1"/>
</dbReference>
<dbReference type="GO" id="GO:0006338">
    <property type="term" value="P:chromatin remodeling"/>
    <property type="evidence" value="ECO:0007669"/>
    <property type="project" value="UniProtKB-ARBA"/>
</dbReference>
<feature type="domain" description="Chromo" evidence="3">
    <location>
        <begin position="190"/>
        <end position="237"/>
    </location>
</feature>
<dbReference type="EMBL" id="JABXXO010000007">
    <property type="protein sequence ID" value="KAF7773583.1"/>
    <property type="molecule type" value="Genomic_DNA"/>
</dbReference>
<comment type="caution">
    <text evidence="5">The sequence shown here is derived from an EMBL/GenBank/DDBJ whole genome shotgun (WGS) entry which is preliminary data.</text>
</comment>
<dbReference type="InterPro" id="IPR000953">
    <property type="entry name" value="Chromo/chromo_shadow_dom"/>
</dbReference>
<dbReference type="GO" id="GO:0005634">
    <property type="term" value="C:nucleus"/>
    <property type="evidence" value="ECO:0007669"/>
    <property type="project" value="UniProtKB-ARBA"/>
</dbReference>
<accession>A0A8H7F270</accession>
<dbReference type="InterPro" id="IPR001584">
    <property type="entry name" value="Integrase_cat-core"/>
</dbReference>
<dbReference type="GO" id="GO:0003723">
    <property type="term" value="F:RNA binding"/>
    <property type="evidence" value="ECO:0007669"/>
    <property type="project" value="UniProtKB-KW"/>
</dbReference>
<keyword evidence="1" id="KW-0694">RNA-binding</keyword>
<evidence type="ECO:0000256" key="1">
    <source>
        <dbReference type="ARBA" id="ARBA00022884"/>
    </source>
</evidence>
<dbReference type="Proteomes" id="UP000629468">
    <property type="component" value="Unassembled WGS sequence"/>
</dbReference>
<dbReference type="PANTHER" id="PTHR37984:SF5">
    <property type="entry name" value="PROTEIN NYNRIN-LIKE"/>
    <property type="match status" value="1"/>
</dbReference>
<dbReference type="SUPFAM" id="SSF54160">
    <property type="entry name" value="Chromo domain-like"/>
    <property type="match status" value="1"/>
</dbReference>
<evidence type="ECO:0000259" key="3">
    <source>
        <dbReference type="PROSITE" id="PS50013"/>
    </source>
</evidence>
<keyword evidence="2" id="KW-0175">Coiled coil</keyword>
<dbReference type="PANTHER" id="PTHR37984">
    <property type="entry name" value="PROTEIN CBG26694"/>
    <property type="match status" value="1"/>
</dbReference>
<feature type="domain" description="Integrase catalytic" evidence="4">
    <location>
        <begin position="1"/>
        <end position="79"/>
    </location>
</feature>
<dbReference type="InterPro" id="IPR016197">
    <property type="entry name" value="Chromo-like_dom_sf"/>
</dbReference>
<sequence>MESLCKALGIERNLSTAYHPQTDGQTERMNQEIETYLRAFINYRQDNWTRWLPMAEFHYNDKTHAATGQSPFFLNYGLHPWKGNITVETTNPTATSLIEELENVRKEAKAAMEANNEMIRERGNNKHHKEPFAEGDKVWLETTNIHSNLTWAIHDVFHTSLLTKVRDPEFDSQKKPTPPPPDIINEEEEYEVEEIRGHRRKGRGIQFLVHWKGYGNEDDTWLPRSALTNSADILKDIVYWHLKKIIMSNQQTTTTQTADFGDCLQRLLTIHTDITDLLQFQSNVQLPLFINPPSHINISDEEKSQLEAQLETEKRLLKLIENLLRMAKANNKEAKEALLPGSTTWTTNNDGWE</sequence>
<reference evidence="5 6" key="1">
    <citation type="journal article" name="Sci. Rep.">
        <title>Telomere-to-telomere assembled and centromere annotated genomes of the two main subspecies of the button mushroom Agaricus bisporus reveal especially polymorphic chromosome ends.</title>
        <authorList>
            <person name="Sonnenberg A.S.M."/>
            <person name="Sedaghat-Telgerd N."/>
            <person name="Lavrijssen B."/>
            <person name="Ohm R.A."/>
            <person name="Hendrickx P.M."/>
            <person name="Scholtmeijer K."/>
            <person name="Baars J.J.P."/>
            <person name="van Peer A."/>
        </authorList>
    </citation>
    <scope>NUCLEOTIDE SEQUENCE [LARGE SCALE GENOMIC DNA]</scope>
    <source>
        <strain evidence="5 6">H119_p4</strain>
    </source>
</reference>
<evidence type="ECO:0008006" key="7">
    <source>
        <dbReference type="Google" id="ProtNLM"/>
    </source>
</evidence>
<evidence type="ECO:0000256" key="2">
    <source>
        <dbReference type="SAM" id="Coils"/>
    </source>
</evidence>
<dbReference type="GO" id="GO:0015074">
    <property type="term" value="P:DNA integration"/>
    <property type="evidence" value="ECO:0007669"/>
    <property type="project" value="InterPro"/>
</dbReference>
<dbReference type="InterPro" id="IPR012337">
    <property type="entry name" value="RNaseH-like_sf"/>
</dbReference>
<dbReference type="SMART" id="SM00298">
    <property type="entry name" value="CHROMO"/>
    <property type="match status" value="1"/>
</dbReference>
<evidence type="ECO:0000259" key="4">
    <source>
        <dbReference type="PROSITE" id="PS50994"/>
    </source>
</evidence>
<dbReference type="Gene3D" id="3.30.420.10">
    <property type="entry name" value="Ribonuclease H-like superfamily/Ribonuclease H"/>
    <property type="match status" value="1"/>
</dbReference>
<feature type="coiled-coil region" evidence="2">
    <location>
        <begin position="94"/>
        <end position="121"/>
    </location>
</feature>
<feature type="coiled-coil region" evidence="2">
    <location>
        <begin position="296"/>
        <end position="337"/>
    </location>
</feature>
<name>A0A8H7F270_AGABI</name>
<proteinExistence type="predicted"/>
<dbReference type="PROSITE" id="PS50013">
    <property type="entry name" value="CHROMO_2"/>
    <property type="match status" value="1"/>
</dbReference>
<dbReference type="SUPFAM" id="SSF53098">
    <property type="entry name" value="Ribonuclease H-like"/>
    <property type="match status" value="1"/>
</dbReference>
<dbReference type="PROSITE" id="PS50994">
    <property type="entry name" value="INTEGRASE"/>
    <property type="match status" value="1"/>
</dbReference>
<dbReference type="InterPro" id="IPR036397">
    <property type="entry name" value="RNaseH_sf"/>
</dbReference>
<dbReference type="CDD" id="cd00024">
    <property type="entry name" value="CD_CSD"/>
    <property type="match status" value="1"/>
</dbReference>
<gene>
    <name evidence="5" type="ORF">Agabi119p4_5750</name>
</gene>
<evidence type="ECO:0000313" key="5">
    <source>
        <dbReference type="EMBL" id="KAF7773583.1"/>
    </source>
</evidence>
<dbReference type="AlphaFoldDB" id="A0A8H7F270"/>
<dbReference type="InterPro" id="IPR050951">
    <property type="entry name" value="Retrovirus_Pol_polyprotein"/>
</dbReference>
<dbReference type="InterPro" id="IPR023780">
    <property type="entry name" value="Chromo_domain"/>
</dbReference>
<evidence type="ECO:0000313" key="6">
    <source>
        <dbReference type="Proteomes" id="UP000629468"/>
    </source>
</evidence>